<dbReference type="PANTHER" id="PTHR13696">
    <property type="entry name" value="P-LOOP CONTAINING NUCLEOSIDE TRIPHOSPHATE HYDROLASE"/>
    <property type="match status" value="1"/>
</dbReference>
<evidence type="ECO:0000313" key="2">
    <source>
        <dbReference type="EMBL" id="ACB83551.1"/>
    </source>
</evidence>
<dbReference type="PANTHER" id="PTHR13696:SF96">
    <property type="entry name" value="COBQ_COBB_MIND_PARA NUCLEOTIDE BINDING DOMAIN-CONTAINING PROTEIN"/>
    <property type="match status" value="1"/>
</dbReference>
<geneLocation type="plasmid" evidence="2 3">
    <name>pMPOP02</name>
</geneLocation>
<protein>
    <recommendedName>
        <fullName evidence="1">CobQ/CobB/MinD/ParA nucleotide binding domain-containing protein</fullName>
    </recommendedName>
</protein>
<dbReference type="HOGENOM" id="CLU_037612_5_7_5"/>
<gene>
    <name evidence="2" type="ordered locus">Mpop_5462</name>
</gene>
<dbReference type="Proteomes" id="UP000007136">
    <property type="component" value="Plasmid pMPOP02"/>
</dbReference>
<dbReference type="KEGG" id="mpo:Mpop_5462"/>
<dbReference type="RefSeq" id="WP_012449411.1">
    <property type="nucleotide sequence ID" value="NC_010721.1"/>
</dbReference>
<dbReference type="PIRSF" id="PIRSF009320">
    <property type="entry name" value="Nuc_binding_HP_1000"/>
    <property type="match status" value="1"/>
</dbReference>
<keyword evidence="2" id="KW-0614">Plasmid</keyword>
<dbReference type="AlphaFoldDB" id="B1ZM78"/>
<dbReference type="EMBL" id="CP001031">
    <property type="protein sequence ID" value="ACB83551.1"/>
    <property type="molecule type" value="Genomic_DNA"/>
</dbReference>
<dbReference type="InterPro" id="IPR050678">
    <property type="entry name" value="DNA_Partitioning_ATPase"/>
</dbReference>
<organism evidence="2 3">
    <name type="scientific">Methylorubrum populi (strain ATCC BAA-705 / NCIMB 13946 / BJ001)</name>
    <name type="common">Methylobacterium populi</name>
    <dbReference type="NCBI Taxonomy" id="441620"/>
    <lineage>
        <taxon>Bacteria</taxon>
        <taxon>Pseudomonadati</taxon>
        <taxon>Pseudomonadota</taxon>
        <taxon>Alphaproteobacteria</taxon>
        <taxon>Hyphomicrobiales</taxon>
        <taxon>Methylobacteriaceae</taxon>
        <taxon>Methylorubrum</taxon>
    </lineage>
</organism>
<proteinExistence type="predicted"/>
<accession>B1ZM78</accession>
<evidence type="ECO:0000313" key="3">
    <source>
        <dbReference type="Proteomes" id="UP000007136"/>
    </source>
</evidence>
<dbReference type="InterPro" id="IPR002586">
    <property type="entry name" value="CobQ/CobB/MinD/ParA_Nub-bd_dom"/>
</dbReference>
<dbReference type="Gene3D" id="3.40.50.300">
    <property type="entry name" value="P-loop containing nucleotide triphosphate hydrolases"/>
    <property type="match status" value="1"/>
</dbReference>
<dbReference type="InterPro" id="IPR027417">
    <property type="entry name" value="P-loop_NTPase"/>
</dbReference>
<dbReference type="SUPFAM" id="SSF52540">
    <property type="entry name" value="P-loop containing nucleoside triphosphate hydrolases"/>
    <property type="match status" value="1"/>
</dbReference>
<dbReference type="eggNOG" id="COG1192">
    <property type="taxonomic scope" value="Bacteria"/>
</dbReference>
<evidence type="ECO:0000259" key="1">
    <source>
        <dbReference type="Pfam" id="PF01656"/>
    </source>
</evidence>
<dbReference type="OrthoDB" id="9804460at2"/>
<reference evidence="2" key="1">
    <citation type="submission" date="2008-04" db="EMBL/GenBank/DDBJ databases">
        <title>Complete sequence of plamid2 of Methylobacterium populi BJ001.</title>
        <authorList>
            <consortium name="US DOE Joint Genome Institute"/>
            <person name="Copeland A."/>
            <person name="Lucas S."/>
            <person name="Lapidus A."/>
            <person name="Glavina del Rio T."/>
            <person name="Dalin E."/>
            <person name="Tice H."/>
            <person name="Bruce D."/>
            <person name="Goodwin L."/>
            <person name="Pitluck S."/>
            <person name="Chertkov O."/>
            <person name="Brettin T."/>
            <person name="Detter J.C."/>
            <person name="Han C."/>
            <person name="Kuske C.R."/>
            <person name="Schmutz J."/>
            <person name="Larimer F."/>
            <person name="Land M."/>
            <person name="Hauser L."/>
            <person name="Kyrpides N."/>
            <person name="Mikhailova N."/>
            <person name="Marx C."/>
            <person name="Richardson P."/>
        </authorList>
    </citation>
    <scope>NUCLEOTIDE SEQUENCE [LARGE SCALE GENOMIC DNA]</scope>
    <source>
        <strain evidence="2">BJ001</strain>
        <plasmid evidence="2">pMPOP02</plasmid>
    </source>
</reference>
<sequence length="209" mass="21831">MSTVVGFVSQKGGVGKSTLARALAREAAAGGLAVKIADLDHEQGTSTNWARRRMAAGLEPVVPVEPFRTAADAFKAAEHVDLMIVDGPARASAGTLEIAKGSALVVQPSSTSVDDLEPAVLVFHSLVRAGIPRAKLAVALVRVGTEAEEGFARSYMAEAGYDVLPGALLERPAYRQAQNDGQAVTEVRFKGLSERADALVQAIIDRAGL</sequence>
<dbReference type="Pfam" id="PF01656">
    <property type="entry name" value="CbiA"/>
    <property type="match status" value="1"/>
</dbReference>
<feature type="domain" description="CobQ/CobB/MinD/ParA nucleotide binding" evidence="1">
    <location>
        <begin position="7"/>
        <end position="182"/>
    </location>
</feature>
<name>B1ZM78_METPB</name>